<protein>
    <recommendedName>
        <fullName evidence="3">Phosphoglycerate mutase</fullName>
    </recommendedName>
</protein>
<sequence>MNAEGRFNGGGVDGPLTQSGVDGARAVHGMLRGVHFDRVVSSPLPRASMTARLVTAADAPIEYDDRLREMSLGDWDGQLLAPWMDDPEFINYRHHMERWDYRAVHAEGYQALVRRTTAAFRDLAASVGPDGRALVVSHGIVLTITSNFLTGTPLDHARDTGEVANTSVTVLETDGTHWRKVAWNVKPEESNRLRAAGL</sequence>
<gene>
    <name evidence="1" type="ORF">FC50_GL001274</name>
</gene>
<dbReference type="PANTHER" id="PTHR48100">
    <property type="entry name" value="BROAD-SPECIFICITY PHOSPHATASE YOR283W-RELATED"/>
    <property type="match status" value="1"/>
</dbReference>
<comment type="caution">
    <text evidence="1">The sequence shown here is derived from an EMBL/GenBank/DDBJ whole genome shotgun (WGS) entry which is preliminary data.</text>
</comment>
<reference evidence="1 2" key="1">
    <citation type="journal article" date="2015" name="Genome Announc.">
        <title>Expanding the biotechnology potential of lactobacilli through comparative genomics of 213 strains and associated genera.</title>
        <authorList>
            <person name="Sun Z."/>
            <person name="Harris H.M."/>
            <person name="McCann A."/>
            <person name="Guo C."/>
            <person name="Argimon S."/>
            <person name="Zhang W."/>
            <person name="Yang X."/>
            <person name="Jeffery I.B."/>
            <person name="Cooney J.C."/>
            <person name="Kagawa T.F."/>
            <person name="Liu W."/>
            <person name="Song Y."/>
            <person name="Salvetti E."/>
            <person name="Wrobel A."/>
            <person name="Rasinkangas P."/>
            <person name="Parkhill J."/>
            <person name="Rea M.C."/>
            <person name="O'Sullivan O."/>
            <person name="Ritari J."/>
            <person name="Douillard F.P."/>
            <person name="Paul Ross R."/>
            <person name="Yang R."/>
            <person name="Briner A.E."/>
            <person name="Felis G.E."/>
            <person name="de Vos W.M."/>
            <person name="Barrangou R."/>
            <person name="Klaenhammer T.R."/>
            <person name="Caufield P.W."/>
            <person name="Cui Y."/>
            <person name="Zhang H."/>
            <person name="O'Toole P.W."/>
        </authorList>
    </citation>
    <scope>NUCLEOTIDE SEQUENCE [LARGE SCALE GENOMIC DNA]</scope>
    <source>
        <strain evidence="1 2">DSM 15945</strain>
    </source>
</reference>
<dbReference type="GO" id="GO:0005737">
    <property type="term" value="C:cytoplasm"/>
    <property type="evidence" value="ECO:0007669"/>
    <property type="project" value="TreeGrafter"/>
</dbReference>
<organism evidence="1 2">
    <name type="scientific">Lacticaseibacillus pantheris DSM 15945 = JCM 12539 = NBRC 106106</name>
    <dbReference type="NCBI Taxonomy" id="1423783"/>
    <lineage>
        <taxon>Bacteria</taxon>
        <taxon>Bacillati</taxon>
        <taxon>Bacillota</taxon>
        <taxon>Bacilli</taxon>
        <taxon>Lactobacillales</taxon>
        <taxon>Lactobacillaceae</taxon>
        <taxon>Lacticaseibacillus</taxon>
    </lineage>
</organism>
<proteinExistence type="predicted"/>
<evidence type="ECO:0000313" key="2">
    <source>
        <dbReference type="Proteomes" id="UP000051922"/>
    </source>
</evidence>
<dbReference type="InterPro" id="IPR013078">
    <property type="entry name" value="His_Pase_superF_clade-1"/>
</dbReference>
<keyword evidence="2" id="KW-1185">Reference proteome</keyword>
<dbReference type="Pfam" id="PF00300">
    <property type="entry name" value="His_Phos_1"/>
    <property type="match status" value="1"/>
</dbReference>
<dbReference type="GO" id="GO:0016791">
    <property type="term" value="F:phosphatase activity"/>
    <property type="evidence" value="ECO:0007669"/>
    <property type="project" value="TreeGrafter"/>
</dbReference>
<accession>A0A0R1U062</accession>
<dbReference type="CDD" id="cd07067">
    <property type="entry name" value="HP_PGM_like"/>
    <property type="match status" value="1"/>
</dbReference>
<dbReference type="PATRIC" id="fig|1423783.4.peg.1315"/>
<dbReference type="SUPFAM" id="SSF53254">
    <property type="entry name" value="Phosphoglycerate mutase-like"/>
    <property type="match status" value="1"/>
</dbReference>
<dbReference type="AlphaFoldDB" id="A0A0R1U062"/>
<evidence type="ECO:0008006" key="3">
    <source>
        <dbReference type="Google" id="ProtNLM"/>
    </source>
</evidence>
<dbReference type="InterPro" id="IPR029033">
    <property type="entry name" value="His_PPase_superfam"/>
</dbReference>
<evidence type="ECO:0000313" key="1">
    <source>
        <dbReference type="EMBL" id="KRL85876.1"/>
    </source>
</evidence>
<dbReference type="EMBL" id="AZFJ01000049">
    <property type="protein sequence ID" value="KRL85876.1"/>
    <property type="molecule type" value="Genomic_DNA"/>
</dbReference>
<dbReference type="STRING" id="1423783.FC50_GL001274"/>
<dbReference type="PANTHER" id="PTHR48100:SF59">
    <property type="entry name" value="ADENOSYLCOBALAMIN_ALPHA-RIBAZOLE PHOSPHATASE"/>
    <property type="match status" value="1"/>
</dbReference>
<dbReference type="Proteomes" id="UP000051922">
    <property type="component" value="Unassembled WGS sequence"/>
</dbReference>
<name>A0A0R1U062_9LACO</name>
<dbReference type="InterPro" id="IPR050275">
    <property type="entry name" value="PGM_Phosphatase"/>
</dbReference>
<dbReference type="Gene3D" id="3.40.50.1240">
    <property type="entry name" value="Phosphoglycerate mutase-like"/>
    <property type="match status" value="1"/>
</dbReference>